<dbReference type="RefSeq" id="WP_322610740.1">
    <property type="nucleotide sequence ID" value="NZ_JAXLNX010000005.1"/>
</dbReference>
<name>A0ABU5NHM2_9BACI</name>
<feature type="region of interest" description="Disordered" evidence="1">
    <location>
        <begin position="1"/>
        <end position="24"/>
    </location>
</feature>
<feature type="compositionally biased region" description="Polar residues" evidence="1">
    <location>
        <begin position="12"/>
        <end position="24"/>
    </location>
</feature>
<keyword evidence="3" id="KW-1185">Reference proteome</keyword>
<protein>
    <recommendedName>
        <fullName evidence="4">Phage tail assembly protein</fullName>
    </recommendedName>
</protein>
<feature type="compositionally biased region" description="Basic and acidic residues" evidence="1">
    <location>
        <begin position="1"/>
        <end position="11"/>
    </location>
</feature>
<reference evidence="2 3" key="1">
    <citation type="submission" date="2023-12" db="EMBL/GenBank/DDBJ databases">
        <title>Genome comparison identifies genes involved in endophytic behavior of Lysinibacillus irui and provides insights into its role as a plant-growth promoting bacterium.</title>
        <authorList>
            <person name="Hilario S."/>
            <person name="Matos I."/>
            <person name="Goncalves M.F.M."/>
            <person name="Pardo C.A."/>
            <person name="Santos M.J."/>
        </authorList>
    </citation>
    <scope>NUCLEOTIDE SEQUENCE [LARGE SCALE GENOMIC DNA]</scope>
    <source>
        <strain evidence="2 3">B3</strain>
    </source>
</reference>
<proteinExistence type="predicted"/>
<evidence type="ECO:0000313" key="2">
    <source>
        <dbReference type="EMBL" id="MEA0975541.1"/>
    </source>
</evidence>
<gene>
    <name evidence="2" type="ORF">U6C28_04455</name>
</gene>
<dbReference type="Proteomes" id="UP001289615">
    <property type="component" value="Unassembled WGS sequence"/>
</dbReference>
<dbReference type="EMBL" id="JAXUIA010000002">
    <property type="protein sequence ID" value="MEA0975541.1"/>
    <property type="molecule type" value="Genomic_DNA"/>
</dbReference>
<evidence type="ECO:0000313" key="3">
    <source>
        <dbReference type="Proteomes" id="UP001289615"/>
    </source>
</evidence>
<sequence>MAFKPKTKEFKSTQGNDYTFQNVPNSKQAEILDKGTDSNGKILNTRMMPLMLEHVVVVPNGLTMDEFETWGELEEVTNAAFSFLRTGK</sequence>
<comment type="caution">
    <text evidence="2">The sequence shown here is derived from an EMBL/GenBank/DDBJ whole genome shotgun (WGS) entry which is preliminary data.</text>
</comment>
<organism evidence="2 3">
    <name type="scientific">Lysinibacillus irui</name>
    <dbReference type="NCBI Taxonomy" id="2998077"/>
    <lineage>
        <taxon>Bacteria</taxon>
        <taxon>Bacillati</taxon>
        <taxon>Bacillota</taxon>
        <taxon>Bacilli</taxon>
        <taxon>Bacillales</taxon>
        <taxon>Bacillaceae</taxon>
        <taxon>Lysinibacillus</taxon>
    </lineage>
</organism>
<evidence type="ECO:0000256" key="1">
    <source>
        <dbReference type="SAM" id="MobiDB-lite"/>
    </source>
</evidence>
<evidence type="ECO:0008006" key="4">
    <source>
        <dbReference type="Google" id="ProtNLM"/>
    </source>
</evidence>
<accession>A0ABU5NHM2</accession>